<feature type="non-terminal residue" evidence="1">
    <location>
        <position position="162"/>
    </location>
</feature>
<sequence>AGDLPTDSLLGALQCTMDDVRSINWQIDLLNSQVVLKGCERAGFVLLTAARASVTQKVIEEKTPAGVMGDPYLHPYIGAGEAVGGVVEAEEMSEKVQLQRIVSRCSCEIYFCYFSEELKTNALEESGVPKVEQESAIGGDETGVDCFTLKHNMLEASSNSEQ</sequence>
<dbReference type="AlphaFoldDB" id="A0A2G9TA15"/>
<reference evidence="1 2" key="1">
    <citation type="submission" date="2015-09" db="EMBL/GenBank/DDBJ databases">
        <title>Draft genome of the parasitic nematode Teladorsagia circumcincta isolate WARC Sus (inbred).</title>
        <authorList>
            <person name="Mitreva M."/>
        </authorList>
    </citation>
    <scope>NUCLEOTIDE SEQUENCE [LARGE SCALE GENOMIC DNA]</scope>
    <source>
        <strain evidence="1 2">S</strain>
    </source>
</reference>
<proteinExistence type="predicted"/>
<name>A0A2G9TA15_TELCI</name>
<gene>
    <name evidence="1" type="ORF">TELCIR_23828</name>
</gene>
<evidence type="ECO:0000313" key="1">
    <source>
        <dbReference type="EMBL" id="PIO54799.1"/>
    </source>
</evidence>
<dbReference type="OrthoDB" id="1562405at2759"/>
<dbReference type="InterPro" id="IPR045167">
    <property type="entry name" value="Hobbit"/>
</dbReference>
<keyword evidence="2" id="KW-1185">Reference proteome</keyword>
<dbReference type="EMBL" id="KZ392356">
    <property type="protein sequence ID" value="PIO54799.1"/>
    <property type="molecule type" value="Genomic_DNA"/>
</dbReference>
<organism evidence="1 2">
    <name type="scientific">Teladorsagia circumcincta</name>
    <name type="common">Brown stomach worm</name>
    <name type="synonym">Ostertagia circumcincta</name>
    <dbReference type="NCBI Taxonomy" id="45464"/>
    <lineage>
        <taxon>Eukaryota</taxon>
        <taxon>Metazoa</taxon>
        <taxon>Ecdysozoa</taxon>
        <taxon>Nematoda</taxon>
        <taxon>Chromadorea</taxon>
        <taxon>Rhabditida</taxon>
        <taxon>Rhabditina</taxon>
        <taxon>Rhabditomorpha</taxon>
        <taxon>Strongyloidea</taxon>
        <taxon>Trichostrongylidae</taxon>
        <taxon>Teladorsagia</taxon>
    </lineage>
</organism>
<protein>
    <submittedName>
        <fullName evidence="1">Uncharacterized protein</fullName>
    </submittedName>
</protein>
<evidence type="ECO:0000313" key="2">
    <source>
        <dbReference type="Proteomes" id="UP000230423"/>
    </source>
</evidence>
<accession>A0A2G9TA15</accession>
<dbReference type="Proteomes" id="UP000230423">
    <property type="component" value="Unassembled WGS sequence"/>
</dbReference>
<feature type="non-terminal residue" evidence="1">
    <location>
        <position position="1"/>
    </location>
</feature>
<dbReference type="PANTHER" id="PTHR15678">
    <property type="entry name" value="ANTIGEN MLAA-22-RELATED"/>
    <property type="match status" value="1"/>
</dbReference>
<dbReference type="PANTHER" id="PTHR15678:SF6">
    <property type="entry name" value="BRIDGE-LIKE LIPID TRANSFER PROTEIN FAMILY MEMBER 2"/>
    <property type="match status" value="1"/>
</dbReference>